<reference evidence="3" key="1">
    <citation type="submission" date="2021-01" db="EMBL/GenBank/DDBJ databases">
        <title>Whole genome shotgun sequence of Acrocarpospora phusangensis NBRC 108782.</title>
        <authorList>
            <person name="Komaki H."/>
            <person name="Tamura T."/>
        </authorList>
    </citation>
    <scope>NUCLEOTIDE SEQUENCE</scope>
    <source>
        <strain evidence="3">NBRC 108782</strain>
    </source>
</reference>
<keyword evidence="1 2" id="KW-0456">Lyase</keyword>
<dbReference type="AlphaFoldDB" id="A0A919QIF1"/>
<comment type="cofactor">
    <cofactor evidence="2">
        <name>Mg(2+)</name>
        <dbReference type="ChEBI" id="CHEBI:18420"/>
    </cofactor>
</comment>
<dbReference type="Gene3D" id="1.10.600.10">
    <property type="entry name" value="Farnesyl Diphosphate Synthase"/>
    <property type="match status" value="1"/>
</dbReference>
<evidence type="ECO:0000256" key="1">
    <source>
        <dbReference type="ARBA" id="ARBA00023239"/>
    </source>
</evidence>
<keyword evidence="2" id="KW-0460">Magnesium</keyword>
<proteinExistence type="inferred from homology"/>
<sequence length="379" mass="43574">MNSIPVSQMDVPSFYCPFPYAISPEAAEIDRRTVQWMDDFGLHRSRTQRDYLATQKVGYFASLTMPHGSGEGLQIASDQLFWLFTFDDMYCDEREDESSLDELVQLLGKLARILEAPTARMLPGNPWAEGLRDLRRRLDLYATPVQTARWVEEMRKYLFGLIWEAVNRSANRIPRVNDYVAMWLNVTATAPSLMFIDISAGYEVSAEEMSTPRVRALTEMANALVGWDNDIISFNKEAFRKERYGYAELQNLVSVLAHQNDCSITDALTTAVAMRDRVMSLFLRLSDDVKTDAGSELTRYVHGLGEWVRGYLEWSMITDRYGDPRNPDDELTAERISMPRTWKDEPLDASLDPLPVTAITWWWDQLEEPAPESHENREN</sequence>
<dbReference type="Proteomes" id="UP000640052">
    <property type="component" value="Unassembled WGS sequence"/>
</dbReference>
<dbReference type="GO" id="GO:0010333">
    <property type="term" value="F:terpene synthase activity"/>
    <property type="evidence" value="ECO:0007669"/>
    <property type="project" value="InterPro"/>
</dbReference>
<name>A0A919QIF1_9ACTN</name>
<comment type="similarity">
    <text evidence="2">Belongs to the terpene synthase family.</text>
</comment>
<dbReference type="SUPFAM" id="SSF48576">
    <property type="entry name" value="Terpenoid synthases"/>
    <property type="match status" value="1"/>
</dbReference>
<keyword evidence="2" id="KW-0479">Metal-binding</keyword>
<evidence type="ECO:0000313" key="3">
    <source>
        <dbReference type="EMBL" id="GIH28431.1"/>
    </source>
</evidence>
<dbReference type="Pfam" id="PF19086">
    <property type="entry name" value="Terpene_syn_C_2"/>
    <property type="match status" value="1"/>
</dbReference>
<comment type="caution">
    <text evidence="3">The sequence shown here is derived from an EMBL/GenBank/DDBJ whole genome shotgun (WGS) entry which is preliminary data.</text>
</comment>
<accession>A0A919QIF1</accession>
<protein>
    <recommendedName>
        <fullName evidence="2">Terpene synthase</fullName>
        <ecNumber evidence="2">4.2.3.-</ecNumber>
    </recommendedName>
</protein>
<evidence type="ECO:0000256" key="2">
    <source>
        <dbReference type="RuleBase" id="RU366034"/>
    </source>
</evidence>
<dbReference type="PANTHER" id="PTHR35201">
    <property type="entry name" value="TERPENE SYNTHASE"/>
    <property type="match status" value="1"/>
</dbReference>
<keyword evidence="4" id="KW-1185">Reference proteome</keyword>
<dbReference type="EMBL" id="BOOA01000081">
    <property type="protein sequence ID" value="GIH28431.1"/>
    <property type="molecule type" value="Genomic_DNA"/>
</dbReference>
<dbReference type="InterPro" id="IPR008949">
    <property type="entry name" value="Isoprenoid_synthase_dom_sf"/>
</dbReference>
<dbReference type="EC" id="4.2.3.-" evidence="2"/>
<dbReference type="PANTHER" id="PTHR35201:SF4">
    <property type="entry name" value="BETA-PINACENE SYNTHASE-RELATED"/>
    <property type="match status" value="1"/>
</dbReference>
<organism evidence="3 4">
    <name type="scientific">Acrocarpospora phusangensis</name>
    <dbReference type="NCBI Taxonomy" id="1070424"/>
    <lineage>
        <taxon>Bacteria</taxon>
        <taxon>Bacillati</taxon>
        <taxon>Actinomycetota</taxon>
        <taxon>Actinomycetes</taxon>
        <taxon>Streptosporangiales</taxon>
        <taxon>Streptosporangiaceae</taxon>
        <taxon>Acrocarpospora</taxon>
    </lineage>
</organism>
<dbReference type="InterPro" id="IPR034686">
    <property type="entry name" value="Terpene_cyclase-like_2"/>
</dbReference>
<gene>
    <name evidence="3" type="ORF">Aph01nite_67410</name>
</gene>
<dbReference type="GO" id="GO:0046872">
    <property type="term" value="F:metal ion binding"/>
    <property type="evidence" value="ECO:0007669"/>
    <property type="project" value="UniProtKB-KW"/>
</dbReference>
<evidence type="ECO:0000313" key="4">
    <source>
        <dbReference type="Proteomes" id="UP000640052"/>
    </source>
</evidence>
<dbReference type="RefSeq" id="WP_204045047.1">
    <property type="nucleotide sequence ID" value="NZ_BOOA01000081.1"/>
</dbReference>